<dbReference type="EMBL" id="AGCU01165070">
    <property type="status" value="NOT_ANNOTATED_CDS"/>
    <property type="molecule type" value="Genomic_DNA"/>
</dbReference>
<evidence type="ECO:0000313" key="5">
    <source>
        <dbReference type="Proteomes" id="UP000007267"/>
    </source>
</evidence>
<accession>K7FFP2</accession>
<reference evidence="5" key="1">
    <citation type="submission" date="2011-10" db="EMBL/GenBank/DDBJ databases">
        <authorList>
            <consortium name="Soft-shell Turtle Genome Consortium"/>
        </authorList>
    </citation>
    <scope>NUCLEOTIDE SEQUENCE [LARGE SCALE GENOMIC DNA]</scope>
    <source>
        <strain evidence="5">Daiwa-1</strain>
    </source>
</reference>
<dbReference type="Pfam" id="PF09766">
    <property type="entry name" value="FmiP_Thoc5"/>
    <property type="match status" value="1"/>
</dbReference>
<dbReference type="PANTHER" id="PTHR13375">
    <property type="entry name" value="FMS INTERACTING PROTEIN"/>
    <property type="match status" value="1"/>
</dbReference>
<dbReference type="InterPro" id="IPR019163">
    <property type="entry name" value="THO_Thoc5"/>
</dbReference>
<dbReference type="EMBL" id="AGCU01165069">
    <property type="status" value="NOT_ANNOTATED_CDS"/>
    <property type="molecule type" value="Genomic_DNA"/>
</dbReference>
<evidence type="ECO:0000256" key="2">
    <source>
        <dbReference type="ARBA" id="ARBA00008044"/>
    </source>
</evidence>
<keyword evidence="3" id="KW-0539">Nucleus</keyword>
<dbReference type="Proteomes" id="UP000007267">
    <property type="component" value="Unassembled WGS sequence"/>
</dbReference>
<evidence type="ECO:0000313" key="4">
    <source>
        <dbReference type="Ensembl" id="ENSPSIP00000006852.1"/>
    </source>
</evidence>
<reference evidence="4" key="4">
    <citation type="submission" date="2025-09" db="UniProtKB">
        <authorList>
            <consortium name="Ensembl"/>
        </authorList>
    </citation>
    <scope>IDENTIFICATION</scope>
</reference>
<keyword evidence="5" id="KW-1185">Reference proteome</keyword>
<comment type="subcellular location">
    <subcellularLocation>
        <location evidence="1">Nucleus</location>
    </subcellularLocation>
</comment>
<dbReference type="AlphaFoldDB" id="K7FFP2"/>
<dbReference type="GO" id="GO:0006406">
    <property type="term" value="P:mRNA export from nucleus"/>
    <property type="evidence" value="ECO:0007669"/>
    <property type="project" value="TreeGrafter"/>
</dbReference>
<dbReference type="GO" id="GO:0003729">
    <property type="term" value="F:mRNA binding"/>
    <property type="evidence" value="ECO:0007669"/>
    <property type="project" value="TreeGrafter"/>
</dbReference>
<proteinExistence type="inferred from homology"/>
<protein>
    <recommendedName>
        <fullName evidence="6">THO complex 5</fullName>
    </recommendedName>
</protein>
<sequence length="186" mass="21762">MHFMTLKKLNRLAHIRLKKGRDQTHEAKQKVDAYHLQLQNLLYEVMHLQKEITKCLEFKSKHEEIELVSVDEFYKEAPPEISKPNITLNEPHQQTLARLDWELEQRKRLAEKYKECLASKEKILKEIEVKREYLSSLQPRLNSIMQVLLGRGCLRGVPPAGGARWRRAGARVARGRRCPCCFTCTS</sequence>
<dbReference type="Ensembl" id="ENSPSIT00000006891.1">
    <property type="protein sequence ID" value="ENSPSIP00000006852.1"/>
    <property type="gene ID" value="ENSPSIG00000006341.1"/>
</dbReference>
<dbReference type="PANTHER" id="PTHR13375:SF3">
    <property type="entry name" value="THO COMPLEX SUBUNIT 5 HOMOLOG"/>
    <property type="match status" value="1"/>
</dbReference>
<evidence type="ECO:0000256" key="3">
    <source>
        <dbReference type="ARBA" id="ARBA00023242"/>
    </source>
</evidence>
<organism evidence="4 5">
    <name type="scientific">Pelodiscus sinensis</name>
    <name type="common">Chinese softshell turtle</name>
    <name type="synonym">Trionyx sinensis</name>
    <dbReference type="NCBI Taxonomy" id="13735"/>
    <lineage>
        <taxon>Eukaryota</taxon>
        <taxon>Metazoa</taxon>
        <taxon>Chordata</taxon>
        <taxon>Craniata</taxon>
        <taxon>Vertebrata</taxon>
        <taxon>Euteleostomi</taxon>
        <taxon>Archelosauria</taxon>
        <taxon>Testudinata</taxon>
        <taxon>Testudines</taxon>
        <taxon>Cryptodira</taxon>
        <taxon>Trionychia</taxon>
        <taxon>Trionychidae</taxon>
        <taxon>Pelodiscus</taxon>
    </lineage>
</organism>
<dbReference type="eggNOG" id="KOG2216">
    <property type="taxonomic scope" value="Eukaryota"/>
</dbReference>
<dbReference type="OMA" id="HKYMKLP"/>
<comment type="similarity">
    <text evidence="2">Belongs to the THOC5 family.</text>
</comment>
<evidence type="ECO:0000256" key="1">
    <source>
        <dbReference type="ARBA" id="ARBA00004123"/>
    </source>
</evidence>
<name>K7FFP2_PELSI</name>
<dbReference type="GO" id="GO:0000445">
    <property type="term" value="C:THO complex part of transcription export complex"/>
    <property type="evidence" value="ECO:0007669"/>
    <property type="project" value="TreeGrafter"/>
</dbReference>
<dbReference type="STRING" id="13735.ENSPSIP00000006852"/>
<reference evidence="4" key="3">
    <citation type="submission" date="2025-08" db="UniProtKB">
        <authorList>
            <consortium name="Ensembl"/>
        </authorList>
    </citation>
    <scope>IDENTIFICATION</scope>
</reference>
<dbReference type="GeneTree" id="ENSGT00390000013777"/>
<dbReference type="HOGENOM" id="CLU_1453974_0_0_1"/>
<reference evidence="5" key="2">
    <citation type="journal article" date="2013" name="Nat. Genet.">
        <title>The draft genomes of soft-shell turtle and green sea turtle yield insights into the development and evolution of the turtle-specific body plan.</title>
        <authorList>
            <person name="Wang Z."/>
            <person name="Pascual-Anaya J."/>
            <person name="Zadissa A."/>
            <person name="Li W."/>
            <person name="Niimura Y."/>
            <person name="Huang Z."/>
            <person name="Li C."/>
            <person name="White S."/>
            <person name="Xiong Z."/>
            <person name="Fang D."/>
            <person name="Wang B."/>
            <person name="Ming Y."/>
            <person name="Chen Y."/>
            <person name="Zheng Y."/>
            <person name="Kuraku S."/>
            <person name="Pignatelli M."/>
            <person name="Herrero J."/>
            <person name="Beal K."/>
            <person name="Nozawa M."/>
            <person name="Li Q."/>
            <person name="Wang J."/>
            <person name="Zhang H."/>
            <person name="Yu L."/>
            <person name="Shigenobu S."/>
            <person name="Wang J."/>
            <person name="Liu J."/>
            <person name="Flicek P."/>
            <person name="Searle S."/>
            <person name="Wang J."/>
            <person name="Kuratani S."/>
            <person name="Yin Y."/>
            <person name="Aken B."/>
            <person name="Zhang G."/>
            <person name="Irie N."/>
        </authorList>
    </citation>
    <scope>NUCLEOTIDE SEQUENCE [LARGE SCALE GENOMIC DNA]</scope>
    <source>
        <strain evidence="5">Daiwa-1</strain>
    </source>
</reference>
<evidence type="ECO:0008006" key="6">
    <source>
        <dbReference type="Google" id="ProtNLM"/>
    </source>
</evidence>